<evidence type="ECO:0000313" key="2">
    <source>
        <dbReference type="Proteomes" id="UP000827092"/>
    </source>
</evidence>
<reference evidence="1 2" key="1">
    <citation type="journal article" date="2022" name="Nat. Ecol. Evol.">
        <title>A masculinizing supergene underlies an exaggerated male reproductive morph in a spider.</title>
        <authorList>
            <person name="Hendrickx F."/>
            <person name="De Corte Z."/>
            <person name="Sonet G."/>
            <person name="Van Belleghem S.M."/>
            <person name="Kostlbacher S."/>
            <person name="Vangestel C."/>
        </authorList>
    </citation>
    <scope>NUCLEOTIDE SEQUENCE [LARGE SCALE GENOMIC DNA]</scope>
    <source>
        <strain evidence="1">W744_W776</strain>
    </source>
</reference>
<gene>
    <name evidence="1" type="ORF">JTE90_016245</name>
</gene>
<dbReference type="EMBL" id="JAFNEN010000031">
    <property type="protein sequence ID" value="KAG8199108.1"/>
    <property type="molecule type" value="Genomic_DNA"/>
</dbReference>
<dbReference type="AlphaFoldDB" id="A0AAV6VS69"/>
<proteinExistence type="predicted"/>
<name>A0AAV6VS69_9ARAC</name>
<keyword evidence="2" id="KW-1185">Reference proteome</keyword>
<protein>
    <submittedName>
        <fullName evidence="1">Uncharacterized protein</fullName>
    </submittedName>
</protein>
<comment type="caution">
    <text evidence="1">The sequence shown here is derived from an EMBL/GenBank/DDBJ whole genome shotgun (WGS) entry which is preliminary data.</text>
</comment>
<accession>A0AAV6VS69</accession>
<dbReference type="Proteomes" id="UP000827092">
    <property type="component" value="Unassembled WGS sequence"/>
</dbReference>
<sequence>MNKTVAIIKTTTKRTVTIIKTTTKRTVTTIMTTVNKTINAFNATTTIKCLGSAHEDQSMRTWGYNDPDFIKITVVKAITYIKTDGRKTITTIKAAV</sequence>
<organism evidence="1 2">
    <name type="scientific">Oedothorax gibbosus</name>
    <dbReference type="NCBI Taxonomy" id="931172"/>
    <lineage>
        <taxon>Eukaryota</taxon>
        <taxon>Metazoa</taxon>
        <taxon>Ecdysozoa</taxon>
        <taxon>Arthropoda</taxon>
        <taxon>Chelicerata</taxon>
        <taxon>Arachnida</taxon>
        <taxon>Araneae</taxon>
        <taxon>Araneomorphae</taxon>
        <taxon>Entelegynae</taxon>
        <taxon>Araneoidea</taxon>
        <taxon>Linyphiidae</taxon>
        <taxon>Erigoninae</taxon>
        <taxon>Oedothorax</taxon>
    </lineage>
</organism>
<evidence type="ECO:0000313" key="1">
    <source>
        <dbReference type="EMBL" id="KAG8199108.1"/>
    </source>
</evidence>